<keyword evidence="4" id="KW-1185">Reference proteome</keyword>
<evidence type="ECO:0000259" key="2">
    <source>
        <dbReference type="Pfam" id="PF02719"/>
    </source>
</evidence>
<dbReference type="Proteomes" id="UP000588491">
    <property type="component" value="Unassembled WGS sequence"/>
</dbReference>
<comment type="caution">
    <text evidence="3">The sequence shown here is derived from an EMBL/GenBank/DDBJ whole genome shotgun (WGS) entry which is preliminary data.</text>
</comment>
<sequence>MESIHMRKFSMNFISERLENRIFKETINTNDITRKVFRKTPKKIGSSIKYDKKFNKIKNRKNKDLNINMEDLLNRKSVILNLDGVFNYILDKVVLVTGAGGSIGSEICKQLLPFMPRKIVLLGHGEYSIYNIEMELNRYNESNITEIVTEIADIQDKRKIYSVMHEHNPDIIYHAAAHKHVPLMERNPEEALKNNLIGTKNVAEAANLFNVETFVMISTDKAVNPTNVMGATKKLAEMIVHYMDRTSNTRFITVRFGNVLGSRGSVIPLFKKQIENGGPVTVTHPKVVRYFMTIPEASRLVIQAGSIAKGGEIFVLDMGEPVKIIDIANKLIELSGFCEGDIKIEFSGLRPGEKMFEELLDEQEIIQKSVYPGIYIGKSIDIDINEIYKLIEEYTKYNKNELREYLLRLTNEQKNTQETVLFFS</sequence>
<dbReference type="SUPFAM" id="SSF51735">
    <property type="entry name" value="NAD(P)-binding Rossmann-fold domains"/>
    <property type="match status" value="1"/>
</dbReference>
<dbReference type="Pfam" id="PF02719">
    <property type="entry name" value="Polysacc_synt_2"/>
    <property type="match status" value="1"/>
</dbReference>
<organism evidence="3 4">
    <name type="scientific">Niallia alba</name>
    <dbReference type="NCBI Taxonomy" id="2729105"/>
    <lineage>
        <taxon>Bacteria</taxon>
        <taxon>Bacillati</taxon>
        <taxon>Bacillota</taxon>
        <taxon>Bacilli</taxon>
        <taxon>Bacillales</taxon>
        <taxon>Bacillaceae</taxon>
        <taxon>Niallia</taxon>
    </lineage>
</organism>
<reference evidence="3 4" key="1">
    <citation type="submission" date="2020-04" db="EMBL/GenBank/DDBJ databases">
        <title>Bacillus sp. UniB3 isolated from commercial digestive syrup.</title>
        <authorList>
            <person name="Thorat V."/>
            <person name="Kirdat K."/>
            <person name="Tiwarekar B."/>
            <person name="Yadav A."/>
        </authorList>
    </citation>
    <scope>NUCLEOTIDE SEQUENCE [LARGE SCALE GENOMIC DNA]</scope>
    <source>
        <strain evidence="3 4">UniB3</strain>
    </source>
</reference>
<feature type="domain" description="Polysaccharide biosynthesis protein CapD-like" evidence="2">
    <location>
        <begin position="94"/>
        <end position="377"/>
    </location>
</feature>
<dbReference type="Gene3D" id="3.40.50.720">
    <property type="entry name" value="NAD(P)-binding Rossmann-like Domain"/>
    <property type="match status" value="1"/>
</dbReference>
<proteinExistence type="inferred from homology"/>
<dbReference type="PANTHER" id="PTHR43318">
    <property type="entry name" value="UDP-N-ACETYLGLUCOSAMINE 4,6-DEHYDRATASE"/>
    <property type="match status" value="1"/>
</dbReference>
<evidence type="ECO:0000313" key="3">
    <source>
        <dbReference type="EMBL" id="NMO79416.1"/>
    </source>
</evidence>
<dbReference type="CDD" id="cd05237">
    <property type="entry name" value="UDP_invert_4-6DH_SDR_e"/>
    <property type="match status" value="1"/>
</dbReference>
<dbReference type="AlphaFoldDB" id="A0A7Y0KBL8"/>
<comment type="similarity">
    <text evidence="1">Belongs to the polysaccharide synthase family.</text>
</comment>
<name>A0A7Y0KBL8_9BACI</name>
<dbReference type="InterPro" id="IPR003869">
    <property type="entry name" value="Polysac_CapD-like"/>
</dbReference>
<evidence type="ECO:0000313" key="4">
    <source>
        <dbReference type="Proteomes" id="UP000588491"/>
    </source>
</evidence>
<dbReference type="EMBL" id="JABBPK010000001">
    <property type="protein sequence ID" value="NMO79416.1"/>
    <property type="molecule type" value="Genomic_DNA"/>
</dbReference>
<accession>A0A7Y0KBL8</accession>
<dbReference type="PANTHER" id="PTHR43318:SF1">
    <property type="entry name" value="POLYSACCHARIDE BIOSYNTHESIS PROTEIN EPSC-RELATED"/>
    <property type="match status" value="1"/>
</dbReference>
<protein>
    <submittedName>
        <fullName evidence="3">Polysaccharide biosynthesis protein</fullName>
    </submittedName>
</protein>
<gene>
    <name evidence="3" type="ORF">HHU08_20970</name>
</gene>
<dbReference type="InterPro" id="IPR051203">
    <property type="entry name" value="Polysaccharide_Synthase-Rel"/>
</dbReference>
<dbReference type="InterPro" id="IPR036291">
    <property type="entry name" value="NAD(P)-bd_dom_sf"/>
</dbReference>
<evidence type="ECO:0000256" key="1">
    <source>
        <dbReference type="ARBA" id="ARBA00007430"/>
    </source>
</evidence>